<dbReference type="EMBL" id="BAVR01000011">
    <property type="protein sequence ID" value="GAE87883.1"/>
    <property type="molecule type" value="Genomic_DNA"/>
</dbReference>
<keyword evidence="3" id="KW-0418">Kinase</keyword>
<dbReference type="Proteomes" id="UP000019109">
    <property type="component" value="Unassembled WGS sequence"/>
</dbReference>
<dbReference type="SUPFAM" id="SSF158472">
    <property type="entry name" value="HAMP domain-like"/>
    <property type="match status" value="1"/>
</dbReference>
<dbReference type="Gene3D" id="6.10.340.10">
    <property type="match status" value="1"/>
</dbReference>
<dbReference type="Pfam" id="PF00672">
    <property type="entry name" value="HAMP"/>
    <property type="match status" value="1"/>
</dbReference>
<name>W4V501_9FIRM</name>
<dbReference type="CDD" id="cd06225">
    <property type="entry name" value="HAMP"/>
    <property type="match status" value="1"/>
</dbReference>
<gene>
    <name evidence="3" type="ORF">JCM21531_1288</name>
</gene>
<keyword evidence="1" id="KW-1133">Transmembrane helix</keyword>
<evidence type="ECO:0000256" key="1">
    <source>
        <dbReference type="SAM" id="Phobius"/>
    </source>
</evidence>
<organism evidence="3 4">
    <name type="scientific">Acetivibrio straminisolvens JCM 21531</name>
    <dbReference type="NCBI Taxonomy" id="1294263"/>
    <lineage>
        <taxon>Bacteria</taxon>
        <taxon>Bacillati</taxon>
        <taxon>Bacillota</taxon>
        <taxon>Clostridia</taxon>
        <taxon>Eubacteriales</taxon>
        <taxon>Oscillospiraceae</taxon>
        <taxon>Acetivibrio</taxon>
    </lineage>
</organism>
<dbReference type="GO" id="GO:0007165">
    <property type="term" value="P:signal transduction"/>
    <property type="evidence" value="ECO:0007669"/>
    <property type="project" value="InterPro"/>
</dbReference>
<keyword evidence="4" id="KW-1185">Reference proteome</keyword>
<dbReference type="PROSITE" id="PS50885">
    <property type="entry name" value="HAMP"/>
    <property type="match status" value="1"/>
</dbReference>
<dbReference type="InterPro" id="IPR003660">
    <property type="entry name" value="HAMP_dom"/>
</dbReference>
<feature type="transmembrane region" description="Helical" evidence="1">
    <location>
        <begin position="81"/>
        <end position="102"/>
    </location>
</feature>
<evidence type="ECO:0000313" key="3">
    <source>
        <dbReference type="EMBL" id="GAE87883.1"/>
    </source>
</evidence>
<proteinExistence type="predicted"/>
<dbReference type="AlphaFoldDB" id="W4V501"/>
<keyword evidence="1" id="KW-0812">Transmembrane</keyword>
<feature type="domain" description="HAMP" evidence="2">
    <location>
        <begin position="108"/>
        <end position="160"/>
    </location>
</feature>
<evidence type="ECO:0000259" key="2">
    <source>
        <dbReference type="PROSITE" id="PS50885"/>
    </source>
</evidence>
<keyword evidence="3" id="KW-0808">Transferase</keyword>
<dbReference type="GO" id="GO:0016301">
    <property type="term" value="F:kinase activity"/>
    <property type="evidence" value="ECO:0007669"/>
    <property type="project" value="UniProtKB-KW"/>
</dbReference>
<protein>
    <submittedName>
        <fullName evidence="3">Two-component sensor histidine kinase</fullName>
    </submittedName>
</protein>
<dbReference type="STRING" id="1294263.JCM21531_1288"/>
<comment type="caution">
    <text evidence="3">The sequence shown here is derived from an EMBL/GenBank/DDBJ whole genome shotgun (WGS) entry which is preliminary data.</text>
</comment>
<dbReference type="SMART" id="SM00304">
    <property type="entry name" value="HAMP"/>
    <property type="match status" value="1"/>
</dbReference>
<dbReference type="GO" id="GO:0016020">
    <property type="term" value="C:membrane"/>
    <property type="evidence" value="ECO:0007669"/>
    <property type="project" value="InterPro"/>
</dbReference>
<reference evidence="3" key="1">
    <citation type="journal article" date="2014" name="Genome Announc.">
        <title>Draft Genome Sequence of Clostridium straminisolvens Strain JCM 21531T, Isolated from a Cellulose-Degrading Bacterial Community.</title>
        <authorList>
            <person name="Yuki M."/>
            <person name="Oshima K."/>
            <person name="Suda W."/>
            <person name="Sakamoto M."/>
            <person name="Kitamura K."/>
            <person name="Iida T."/>
            <person name="Hattori M."/>
            <person name="Ohkuma M."/>
        </authorList>
    </citation>
    <scope>NUCLEOTIDE SEQUENCE [LARGE SCALE GENOMIC DNA]</scope>
    <source>
        <strain evidence="3">JCM 21531</strain>
    </source>
</reference>
<sequence length="171" mass="19694">MDKEYRVVYSRGLDTIGKDKLTIEEFTAFLTESKSKPYHYDILYHPKGEFWLIVTFPTSIRLDFSLIYNKEAAAGDFMRSGLVIAFVVLIYLLILALFTFIYSRITAASITVPLKKLCDGTRLLREGDYSVRVDLRLKNEFAELQDTFNDMAARIEHEISLRKKSEEDSAG</sequence>
<keyword evidence="1" id="KW-0472">Membrane</keyword>
<accession>W4V501</accession>
<evidence type="ECO:0000313" key="4">
    <source>
        <dbReference type="Proteomes" id="UP000019109"/>
    </source>
</evidence>